<evidence type="ECO:0000313" key="9">
    <source>
        <dbReference type="Proteomes" id="UP001597414"/>
    </source>
</evidence>
<dbReference type="PANTHER" id="PTHR30188">
    <property type="entry name" value="ABC TRANSPORTER PERMEASE PROTEIN-RELATED"/>
    <property type="match status" value="1"/>
</dbReference>
<evidence type="ECO:0000313" key="8">
    <source>
        <dbReference type="EMBL" id="MFD2201269.1"/>
    </source>
</evidence>
<evidence type="ECO:0000256" key="5">
    <source>
        <dbReference type="ARBA" id="ARBA00022989"/>
    </source>
</evidence>
<comment type="similarity">
    <text evidence="2 7">Belongs to the MlaE permease family.</text>
</comment>
<feature type="transmembrane region" description="Helical" evidence="7">
    <location>
        <begin position="198"/>
        <end position="217"/>
    </location>
</feature>
<dbReference type="InterPro" id="IPR030802">
    <property type="entry name" value="Permease_MalE"/>
</dbReference>
<evidence type="ECO:0000256" key="6">
    <source>
        <dbReference type="ARBA" id="ARBA00023136"/>
    </source>
</evidence>
<comment type="caution">
    <text evidence="7">Lacks conserved residue(s) required for the propagation of feature annotation.</text>
</comment>
<dbReference type="NCBIfam" id="TIGR00056">
    <property type="entry name" value="MlaE family lipid ABC transporter permease subunit"/>
    <property type="match status" value="1"/>
</dbReference>
<dbReference type="PANTHER" id="PTHR30188:SF4">
    <property type="entry name" value="PROTEIN TRIGALACTOSYLDIACYLGLYCEROL 1, CHLOROPLASTIC"/>
    <property type="match status" value="1"/>
</dbReference>
<dbReference type="EMBL" id="JBHUIV010000010">
    <property type="protein sequence ID" value="MFD2201269.1"/>
    <property type="molecule type" value="Genomic_DNA"/>
</dbReference>
<feature type="transmembrane region" description="Helical" evidence="7">
    <location>
        <begin position="144"/>
        <end position="167"/>
    </location>
</feature>
<reference evidence="9" key="1">
    <citation type="journal article" date="2019" name="Int. J. Syst. Evol. Microbiol.">
        <title>The Global Catalogue of Microorganisms (GCM) 10K type strain sequencing project: providing services to taxonomists for standard genome sequencing and annotation.</title>
        <authorList>
            <consortium name="The Broad Institute Genomics Platform"/>
            <consortium name="The Broad Institute Genome Sequencing Center for Infectious Disease"/>
            <person name="Wu L."/>
            <person name="Ma J."/>
        </authorList>
    </citation>
    <scope>NUCLEOTIDE SEQUENCE [LARGE SCALE GENOMIC DNA]</scope>
    <source>
        <strain evidence="9">KCTC 19812</strain>
    </source>
</reference>
<dbReference type="Proteomes" id="UP001597414">
    <property type="component" value="Unassembled WGS sequence"/>
</dbReference>
<feature type="transmembrane region" description="Helical" evidence="7">
    <location>
        <begin position="229"/>
        <end position="251"/>
    </location>
</feature>
<feature type="transmembrane region" description="Helical" evidence="7">
    <location>
        <begin position="47"/>
        <end position="68"/>
    </location>
</feature>
<protein>
    <submittedName>
        <fullName evidence="8">MlaE family ABC transporter permease</fullName>
    </submittedName>
</protein>
<comment type="subcellular location">
    <subcellularLocation>
        <location evidence="1">Membrane</location>
        <topology evidence="1">Multi-pass membrane protein</topology>
    </subcellularLocation>
</comment>
<name>A0ABW5B7N0_9BACT</name>
<organism evidence="8 9">
    <name type="scientific">Shivajiella indica</name>
    <dbReference type="NCBI Taxonomy" id="872115"/>
    <lineage>
        <taxon>Bacteria</taxon>
        <taxon>Pseudomonadati</taxon>
        <taxon>Bacteroidota</taxon>
        <taxon>Cytophagia</taxon>
        <taxon>Cytophagales</taxon>
        <taxon>Cyclobacteriaceae</taxon>
        <taxon>Shivajiella</taxon>
    </lineage>
</organism>
<evidence type="ECO:0000256" key="4">
    <source>
        <dbReference type="ARBA" id="ARBA00022692"/>
    </source>
</evidence>
<keyword evidence="9" id="KW-1185">Reference proteome</keyword>
<comment type="caution">
    <text evidence="8">The sequence shown here is derived from an EMBL/GenBank/DDBJ whole genome shotgun (WGS) entry which is preliminary data.</text>
</comment>
<dbReference type="RefSeq" id="WP_380801187.1">
    <property type="nucleotide sequence ID" value="NZ_JBHUIV010000010.1"/>
</dbReference>
<gene>
    <name evidence="8" type="ORF">ACFSKV_06810</name>
</gene>
<keyword evidence="5 7" id="KW-1133">Transmembrane helix</keyword>
<keyword evidence="4 7" id="KW-0812">Transmembrane</keyword>
<proteinExistence type="inferred from homology"/>
<dbReference type="Pfam" id="PF02405">
    <property type="entry name" value="MlaE"/>
    <property type="match status" value="1"/>
</dbReference>
<evidence type="ECO:0000256" key="1">
    <source>
        <dbReference type="ARBA" id="ARBA00004141"/>
    </source>
</evidence>
<dbReference type="InterPro" id="IPR003453">
    <property type="entry name" value="ABC_MlaE_roteobac"/>
</dbReference>
<keyword evidence="3" id="KW-0813">Transport</keyword>
<evidence type="ECO:0000256" key="3">
    <source>
        <dbReference type="ARBA" id="ARBA00022448"/>
    </source>
</evidence>
<evidence type="ECO:0000256" key="2">
    <source>
        <dbReference type="ARBA" id="ARBA00007556"/>
    </source>
</evidence>
<evidence type="ECO:0000256" key="7">
    <source>
        <dbReference type="RuleBase" id="RU362044"/>
    </source>
</evidence>
<sequence length="258" mass="28136">MVKKILNIDTPFLREVGEISHFTARFFKEITKPKQEYEEFINQCFWIGYKTLTLVGITAFIMGLVLTIQSRPTLVEFGAESLLPSMVSVSLIREIAPVITALICAGKIGSGIGAELGSMRVTEQIDAMEVSGTNPFKYLVVTRVMAATLMVPVLSSIANAISLYGGFLGVNIRGHVSWHLYWFQVFDALSFGDVVPSLIKTFFFGFAIGVIGCYKGYNSKKGTEGVGRSATTAVIVSSLLIFIIDLIAVQITDLLGLT</sequence>
<accession>A0ABW5B7N0</accession>
<keyword evidence="6 7" id="KW-0472">Membrane</keyword>